<keyword evidence="3" id="KW-0238">DNA-binding</keyword>
<evidence type="ECO:0000256" key="1">
    <source>
        <dbReference type="ARBA" id="ARBA00022491"/>
    </source>
</evidence>
<dbReference type="OrthoDB" id="43195at2"/>
<evidence type="ECO:0000313" key="6">
    <source>
        <dbReference type="EMBL" id="SHM06796.1"/>
    </source>
</evidence>
<dbReference type="InterPro" id="IPR010982">
    <property type="entry name" value="Lambda_DNA-bd_dom_sf"/>
</dbReference>
<feature type="domain" description="Transcriptional regulator LacI/GalR-like sensor" evidence="5">
    <location>
        <begin position="177"/>
        <end position="338"/>
    </location>
</feature>
<dbReference type="STRING" id="1120996.SAMN02746066_00614"/>
<dbReference type="InterPro" id="IPR000843">
    <property type="entry name" value="HTH_LacI"/>
</dbReference>
<name>A0A1M7FS41_9FIRM</name>
<evidence type="ECO:0000256" key="3">
    <source>
        <dbReference type="ARBA" id="ARBA00023125"/>
    </source>
</evidence>
<dbReference type="GO" id="GO:0003700">
    <property type="term" value="F:DNA-binding transcription factor activity"/>
    <property type="evidence" value="ECO:0007669"/>
    <property type="project" value="TreeGrafter"/>
</dbReference>
<dbReference type="EMBL" id="FRCP01000006">
    <property type="protein sequence ID" value="SHM06796.1"/>
    <property type="molecule type" value="Genomic_DNA"/>
</dbReference>
<dbReference type="InterPro" id="IPR028082">
    <property type="entry name" value="Peripla_BP_I"/>
</dbReference>
<dbReference type="GO" id="GO:0000976">
    <property type="term" value="F:transcription cis-regulatory region binding"/>
    <property type="evidence" value="ECO:0007669"/>
    <property type="project" value="TreeGrafter"/>
</dbReference>
<evidence type="ECO:0000256" key="4">
    <source>
        <dbReference type="ARBA" id="ARBA00023163"/>
    </source>
</evidence>
<dbReference type="PANTHER" id="PTHR30146">
    <property type="entry name" value="LACI-RELATED TRANSCRIPTIONAL REPRESSOR"/>
    <property type="match status" value="1"/>
</dbReference>
<proteinExistence type="predicted"/>
<dbReference type="Gene3D" id="3.40.50.2300">
    <property type="match status" value="2"/>
</dbReference>
<evidence type="ECO:0000256" key="2">
    <source>
        <dbReference type="ARBA" id="ARBA00023015"/>
    </source>
</evidence>
<keyword evidence="2" id="KW-0805">Transcription regulation</keyword>
<keyword evidence="4" id="KW-0804">Transcription</keyword>
<dbReference type="AlphaFoldDB" id="A0A1M7FS41"/>
<dbReference type="Gene3D" id="1.10.260.40">
    <property type="entry name" value="lambda repressor-like DNA-binding domains"/>
    <property type="match status" value="1"/>
</dbReference>
<reference evidence="6 7" key="1">
    <citation type="submission" date="2016-11" db="EMBL/GenBank/DDBJ databases">
        <authorList>
            <person name="Jaros S."/>
            <person name="Januszkiewicz K."/>
            <person name="Wedrychowicz H."/>
        </authorList>
    </citation>
    <scope>NUCLEOTIDE SEQUENCE [LARGE SCALE GENOMIC DNA]</scope>
    <source>
        <strain evidence="6 7">DSM 15930</strain>
    </source>
</reference>
<evidence type="ECO:0000259" key="5">
    <source>
        <dbReference type="Pfam" id="PF13377"/>
    </source>
</evidence>
<dbReference type="PANTHER" id="PTHR30146:SF148">
    <property type="entry name" value="HTH-TYPE TRANSCRIPTIONAL REPRESSOR PURR-RELATED"/>
    <property type="match status" value="1"/>
</dbReference>
<dbReference type="SUPFAM" id="SSF47413">
    <property type="entry name" value="lambda repressor-like DNA-binding domains"/>
    <property type="match status" value="1"/>
</dbReference>
<keyword evidence="7" id="KW-1185">Reference proteome</keyword>
<protein>
    <submittedName>
        <fullName evidence="6">LacI family transcriptional regulator</fullName>
    </submittedName>
</protein>
<accession>A0A1M7FS41</accession>
<dbReference type="Proteomes" id="UP000184038">
    <property type="component" value="Unassembled WGS sequence"/>
</dbReference>
<evidence type="ECO:0000313" key="7">
    <source>
        <dbReference type="Proteomes" id="UP000184038"/>
    </source>
</evidence>
<dbReference type="Pfam" id="PF13377">
    <property type="entry name" value="Peripla_BP_3"/>
    <property type="match status" value="1"/>
</dbReference>
<organism evidence="6 7">
    <name type="scientific">Anaerosporobacter mobilis DSM 15930</name>
    <dbReference type="NCBI Taxonomy" id="1120996"/>
    <lineage>
        <taxon>Bacteria</taxon>
        <taxon>Bacillati</taxon>
        <taxon>Bacillota</taxon>
        <taxon>Clostridia</taxon>
        <taxon>Lachnospirales</taxon>
        <taxon>Lachnospiraceae</taxon>
        <taxon>Anaerosporobacter</taxon>
    </lineage>
</organism>
<dbReference type="SUPFAM" id="SSF53822">
    <property type="entry name" value="Periplasmic binding protein-like I"/>
    <property type="match status" value="1"/>
</dbReference>
<dbReference type="CDD" id="cd01392">
    <property type="entry name" value="HTH_LacI"/>
    <property type="match status" value="1"/>
</dbReference>
<sequence length="347" mass="38890">MKRVTIQDIAAKLELSRNTVAKALNGGEVSNATRMTVIQKAYEMGYEKLDATMIEQAKGLSKKNVGGTILVLFNRAESTFWNKIITGISDEINDNGYRMQMYIVEEDDLNATETLKAASEDTKGIILLCKFPLPFVEGLAISKLPITMFNAPKNGEAYLRFGNIIAIEGRHAIAEIVQELISQGKRTFSFVGCSDASMSVSMRYEGMRQTIVANGITIEESLMLTKGEPNSYYNFSVIEENIEKLPYFPEVFVCVDDDVAKYVATALMKKDMKLAKDIIIVGFDNTIEPEFFKSDIITVEIRMEALGRRLVSTTLEKITHPEFDNAIITVATYPVPRRMCNDRHITK</sequence>
<keyword evidence="1" id="KW-0678">Repressor</keyword>
<dbReference type="InterPro" id="IPR046335">
    <property type="entry name" value="LacI/GalR-like_sensor"/>
</dbReference>
<gene>
    <name evidence="6" type="ORF">SAMN02746066_00614</name>
</gene>
<dbReference type="RefSeq" id="WP_073282693.1">
    <property type="nucleotide sequence ID" value="NZ_FRCP01000006.1"/>
</dbReference>